<proteinExistence type="predicted"/>
<keyword evidence="5" id="KW-1185">Reference proteome</keyword>
<accession>A0A9P8HXF6</accession>
<dbReference type="InterPro" id="IPR036291">
    <property type="entry name" value="NAD(P)-bd_dom_sf"/>
</dbReference>
<dbReference type="OrthoDB" id="203908at2759"/>
<dbReference type="InterPro" id="IPR020843">
    <property type="entry name" value="ER"/>
</dbReference>
<organism evidence="4 5">
    <name type="scientific">Glutinoglossum americanum</name>
    <dbReference type="NCBI Taxonomy" id="1670608"/>
    <lineage>
        <taxon>Eukaryota</taxon>
        <taxon>Fungi</taxon>
        <taxon>Dikarya</taxon>
        <taxon>Ascomycota</taxon>
        <taxon>Pezizomycotina</taxon>
        <taxon>Geoglossomycetes</taxon>
        <taxon>Geoglossales</taxon>
        <taxon>Geoglossaceae</taxon>
        <taxon>Glutinoglossum</taxon>
    </lineage>
</organism>
<evidence type="ECO:0000256" key="2">
    <source>
        <dbReference type="ARBA" id="ARBA00023002"/>
    </source>
</evidence>
<protein>
    <recommendedName>
        <fullName evidence="3">Enoyl reductase (ER) domain-containing protein</fullName>
    </recommendedName>
</protein>
<keyword evidence="2" id="KW-0560">Oxidoreductase</keyword>
<evidence type="ECO:0000259" key="3">
    <source>
        <dbReference type="SMART" id="SM00829"/>
    </source>
</evidence>
<dbReference type="CDD" id="cd05276">
    <property type="entry name" value="p53_inducible_oxidoreductase"/>
    <property type="match status" value="1"/>
</dbReference>
<name>A0A9P8HXF6_9PEZI</name>
<dbReference type="InterPro" id="IPR014189">
    <property type="entry name" value="Quinone_OxRdtase_PIG3"/>
</dbReference>
<evidence type="ECO:0000256" key="1">
    <source>
        <dbReference type="ARBA" id="ARBA00022857"/>
    </source>
</evidence>
<dbReference type="SUPFAM" id="SSF51735">
    <property type="entry name" value="NAD(P)-binding Rossmann-fold domains"/>
    <property type="match status" value="1"/>
</dbReference>
<dbReference type="SUPFAM" id="SSF50129">
    <property type="entry name" value="GroES-like"/>
    <property type="match status" value="1"/>
</dbReference>
<dbReference type="GO" id="GO:0070402">
    <property type="term" value="F:NADPH binding"/>
    <property type="evidence" value="ECO:0007669"/>
    <property type="project" value="TreeGrafter"/>
</dbReference>
<dbReference type="GO" id="GO:0016651">
    <property type="term" value="F:oxidoreductase activity, acting on NAD(P)H"/>
    <property type="evidence" value="ECO:0007669"/>
    <property type="project" value="TreeGrafter"/>
</dbReference>
<dbReference type="InterPro" id="IPR013154">
    <property type="entry name" value="ADH-like_N"/>
</dbReference>
<dbReference type="PANTHER" id="PTHR48106">
    <property type="entry name" value="QUINONE OXIDOREDUCTASE PIG3-RELATED"/>
    <property type="match status" value="1"/>
</dbReference>
<dbReference type="SMART" id="SM00829">
    <property type="entry name" value="PKS_ER"/>
    <property type="match status" value="1"/>
</dbReference>
<dbReference type="NCBIfam" id="TIGR02824">
    <property type="entry name" value="quinone_pig3"/>
    <property type="match status" value="1"/>
</dbReference>
<comment type="caution">
    <text evidence="4">The sequence shown here is derived from an EMBL/GenBank/DDBJ whole genome shotgun (WGS) entry which is preliminary data.</text>
</comment>
<dbReference type="PANTHER" id="PTHR48106:SF18">
    <property type="entry name" value="QUINONE OXIDOREDUCTASE PIG3"/>
    <property type="match status" value="1"/>
</dbReference>
<dbReference type="InterPro" id="IPR011032">
    <property type="entry name" value="GroES-like_sf"/>
</dbReference>
<sequence>MRAVDIRGGKGDANALFINPEVQKPQPGESEALVKIKAFGLNRMDLLQREGRYPVPPQTPSTLGVEFSGTIESLGPHIAEKGFKIGDEVFGLAYGGAYAEYIAVSTHMLIHKPKELSWEEAAGIPEAQCQPQTWITATQALYLVGEFFPGKSVLWHAGASSVSIAGIQLSKSGGASAVYVTASSREKIDFCVNELGASQGFNYKEQDFAKEIDKATGGKGVDIIIDFIGQDYFQQNLDAAAKDGRIVTLGALSGTKLPAGVDIGAFVRKRLRFEGSSLRSRDAEYQGRLRDKLAETAMPKFKDGSFKIYVERVFRWEQVIDAHKLLESNATKGKIICTIE</sequence>
<dbReference type="EMBL" id="JAGHQL010000222">
    <property type="protein sequence ID" value="KAH0536245.1"/>
    <property type="molecule type" value="Genomic_DNA"/>
</dbReference>
<dbReference type="Gene3D" id="3.90.180.10">
    <property type="entry name" value="Medium-chain alcohol dehydrogenases, catalytic domain"/>
    <property type="match status" value="1"/>
</dbReference>
<feature type="domain" description="Enoyl reductase (ER)" evidence="3">
    <location>
        <begin position="11"/>
        <end position="337"/>
    </location>
</feature>
<keyword evidence="1" id="KW-0521">NADP</keyword>
<evidence type="ECO:0000313" key="5">
    <source>
        <dbReference type="Proteomes" id="UP000698800"/>
    </source>
</evidence>
<dbReference type="Proteomes" id="UP000698800">
    <property type="component" value="Unassembled WGS sequence"/>
</dbReference>
<gene>
    <name evidence="4" type="ORF">FGG08_006867</name>
</gene>
<evidence type="ECO:0000313" key="4">
    <source>
        <dbReference type="EMBL" id="KAH0536245.1"/>
    </source>
</evidence>
<dbReference type="Gene3D" id="3.40.50.720">
    <property type="entry name" value="NAD(P)-binding Rossmann-like Domain"/>
    <property type="match status" value="1"/>
</dbReference>
<dbReference type="AlphaFoldDB" id="A0A9P8HXF6"/>
<dbReference type="Pfam" id="PF00107">
    <property type="entry name" value="ADH_zinc_N"/>
    <property type="match status" value="1"/>
</dbReference>
<reference evidence="4" key="1">
    <citation type="submission" date="2021-03" db="EMBL/GenBank/DDBJ databases">
        <title>Comparative genomics and phylogenomic investigation of the class Geoglossomycetes provide insights into ecological specialization and systematics.</title>
        <authorList>
            <person name="Melie T."/>
            <person name="Pirro S."/>
            <person name="Miller A.N."/>
            <person name="Quandt A."/>
        </authorList>
    </citation>
    <scope>NUCLEOTIDE SEQUENCE</scope>
    <source>
        <strain evidence="4">GBOQ0MN5Z8</strain>
    </source>
</reference>
<dbReference type="Pfam" id="PF08240">
    <property type="entry name" value="ADH_N"/>
    <property type="match status" value="1"/>
</dbReference>
<dbReference type="InterPro" id="IPR013149">
    <property type="entry name" value="ADH-like_C"/>
</dbReference>